<dbReference type="GO" id="GO:0003676">
    <property type="term" value="F:nucleic acid binding"/>
    <property type="evidence" value="ECO:0007669"/>
    <property type="project" value="InterPro"/>
</dbReference>
<dbReference type="InterPro" id="IPR001584">
    <property type="entry name" value="Integrase_cat-core"/>
</dbReference>
<dbReference type="InterPro" id="IPR036397">
    <property type="entry name" value="RNaseH_sf"/>
</dbReference>
<dbReference type="GO" id="GO:0015074">
    <property type="term" value="P:DNA integration"/>
    <property type="evidence" value="ECO:0007669"/>
    <property type="project" value="InterPro"/>
</dbReference>
<accession>E6QUY6</accession>
<dbReference type="EMBL" id="CABR01000121">
    <property type="protein sequence ID" value="CBI11059.1"/>
    <property type="molecule type" value="Genomic_DNA"/>
</dbReference>
<dbReference type="Pfam" id="PF13683">
    <property type="entry name" value="rve_3"/>
    <property type="match status" value="1"/>
</dbReference>
<dbReference type="AlphaFoldDB" id="E6QUY6"/>
<name>E6QUY6_9ZZZZ</name>
<dbReference type="PANTHER" id="PTHR46889:SF4">
    <property type="entry name" value="TRANSPOSASE INSO FOR INSERTION SEQUENCE ELEMENT IS911B-RELATED"/>
    <property type="match status" value="1"/>
</dbReference>
<dbReference type="PANTHER" id="PTHR46889">
    <property type="entry name" value="TRANSPOSASE INSF FOR INSERTION SEQUENCE IS3B-RELATED"/>
    <property type="match status" value="1"/>
</dbReference>
<evidence type="ECO:0000313" key="2">
    <source>
        <dbReference type="EMBL" id="CBI11059.1"/>
    </source>
</evidence>
<evidence type="ECO:0000259" key="1">
    <source>
        <dbReference type="Pfam" id="PF13683"/>
    </source>
</evidence>
<organism evidence="2">
    <name type="scientific">mine drainage metagenome</name>
    <dbReference type="NCBI Taxonomy" id="410659"/>
    <lineage>
        <taxon>unclassified sequences</taxon>
        <taxon>metagenomes</taxon>
        <taxon>ecological metagenomes</taxon>
    </lineage>
</organism>
<dbReference type="SUPFAM" id="SSF53098">
    <property type="entry name" value="Ribonuclease H-like"/>
    <property type="match status" value="1"/>
</dbReference>
<dbReference type="InterPro" id="IPR050900">
    <property type="entry name" value="Transposase_IS3/IS150/IS904"/>
</dbReference>
<protein>
    <recommendedName>
        <fullName evidence="1">Integrase catalytic domain-containing protein</fullName>
    </recommendedName>
</protein>
<dbReference type="InterPro" id="IPR012337">
    <property type="entry name" value="RNaseH-like_sf"/>
</dbReference>
<reference evidence="2" key="1">
    <citation type="submission" date="2009-10" db="EMBL/GenBank/DDBJ databases">
        <title>Diversity of trophic interactions inside an arsenic-rich microbial ecosystem.</title>
        <authorList>
            <person name="Bertin P.N."/>
            <person name="Heinrich-Salmeron A."/>
            <person name="Pelletier E."/>
            <person name="Goulhen-Chollet F."/>
            <person name="Arsene-Ploetze F."/>
            <person name="Gallien S."/>
            <person name="Calteau A."/>
            <person name="Vallenet D."/>
            <person name="Casiot C."/>
            <person name="Chane-Woon-Ming B."/>
            <person name="Giloteaux L."/>
            <person name="Barakat M."/>
            <person name="Bonnefoy V."/>
            <person name="Bruneel O."/>
            <person name="Chandler M."/>
            <person name="Cleiss J."/>
            <person name="Duran R."/>
            <person name="Elbaz-Poulichet F."/>
            <person name="Fonknechten N."/>
            <person name="Lauga B."/>
            <person name="Mornico D."/>
            <person name="Ortet P."/>
            <person name="Schaeffer C."/>
            <person name="Siguier P."/>
            <person name="Alexander Thil Smith A."/>
            <person name="Van Dorsselaer A."/>
            <person name="Weissenbach J."/>
            <person name="Medigue C."/>
            <person name="Le Paslier D."/>
        </authorList>
    </citation>
    <scope>NUCLEOTIDE SEQUENCE</scope>
</reference>
<proteinExistence type="predicted"/>
<feature type="domain" description="Integrase catalytic" evidence="1">
    <location>
        <begin position="32"/>
        <end position="74"/>
    </location>
</feature>
<dbReference type="Gene3D" id="3.30.420.10">
    <property type="entry name" value="Ribonuclease H-like superfamily/Ribonuclease H"/>
    <property type="match status" value="1"/>
</dbReference>
<gene>
    <name evidence="2" type="ORF">CARN7_1869</name>
</gene>
<comment type="caution">
    <text evidence="2">The sequence shown here is derived from an EMBL/GenBank/DDBJ whole genome shotgun (WGS) entry which is preliminary data.</text>
</comment>
<sequence length="147" mass="15960">MIGDGVIATSAASMQQRRAKAYRAILQGNGLVASMSRKGNCHDNAPIESFWGSLKNEMIHHQRFETLAQAESAIGNTSIFFTTATAGIHGLVIWLPLCLHSLSHGWPLETGLSTIVSHLNGRHIARRYCAVWNAHRTAIISASPSSQ</sequence>